<organism evidence="1 2">
    <name type="scientific">Drosophila willistoni</name>
    <name type="common">Fruit fly</name>
    <dbReference type="NCBI Taxonomy" id="7260"/>
    <lineage>
        <taxon>Eukaryota</taxon>
        <taxon>Metazoa</taxon>
        <taxon>Ecdysozoa</taxon>
        <taxon>Arthropoda</taxon>
        <taxon>Hexapoda</taxon>
        <taxon>Insecta</taxon>
        <taxon>Pterygota</taxon>
        <taxon>Neoptera</taxon>
        <taxon>Endopterygota</taxon>
        <taxon>Diptera</taxon>
        <taxon>Brachycera</taxon>
        <taxon>Muscomorpha</taxon>
        <taxon>Ephydroidea</taxon>
        <taxon>Drosophilidae</taxon>
        <taxon>Drosophila</taxon>
        <taxon>Sophophora</taxon>
    </lineage>
</organism>
<dbReference type="Pfam" id="PF02995">
    <property type="entry name" value="DUF229"/>
    <property type="match status" value="1"/>
</dbReference>
<dbReference type="PANTHER" id="PTHR10974:SF9">
    <property type="entry name" value="DUF229 DOMAIN CONTAINING PROTEIN-RELATED"/>
    <property type="match status" value="1"/>
</dbReference>
<accession>B4MUK3</accession>
<dbReference type="GO" id="GO:0005615">
    <property type="term" value="C:extracellular space"/>
    <property type="evidence" value="ECO:0007669"/>
    <property type="project" value="TreeGrafter"/>
</dbReference>
<dbReference type="PANTHER" id="PTHR10974">
    <property type="entry name" value="FI08016P-RELATED"/>
    <property type="match status" value="1"/>
</dbReference>
<gene>
    <name evidence="1" type="primary">Dwil\GK15327</name>
    <name evidence="1" type="ORF">Dwil_GK15327</name>
</gene>
<evidence type="ECO:0008006" key="3">
    <source>
        <dbReference type="Google" id="ProtNLM"/>
    </source>
</evidence>
<keyword evidence="2" id="KW-1185">Reference proteome</keyword>
<protein>
    <recommendedName>
        <fullName evidence="3">DUF229 domain-containing protein</fullName>
    </recommendedName>
</protein>
<proteinExistence type="predicted"/>
<sequence>MFQMFTSALATIDEPIPLRSCTNEPDLFNVHFDTQSKRYVIHVDTQVALTMYSNYSDYSCTYQEIKRGANDSYSVLRAKNYLKQDWMVPQHFLGVLLECREYSNSLRVLQRDAFAFVQYPSYRNDRNDAERSLTHPSVLLFGIDSMSRINFQRTMPKSAEFVTQPGWYEMQGYNKVGDNTLPNLLAILTGRTPRQWRVTCDVRKPGCFDYIDYWWNHFSDAGYLTAYAEDLASISTFNYLKYGFQRQPVNYYLRPFLVVIENAMQTITYYHSAYCVGRRYSFSYVFDFAHQLIQRFIRETPKPIFGLFWTSSFTHEDYRGGYNLDSHFVDYLTRFQEQGLFDKAIVILLSDHGRRFGPLTELPSGYIEERSPMLHIYLPEWYRKKYPSIANALQQNRQRLCSNFDLYLGIRQVLEQVRPRAHYYFPAQCPQCRSIFRRLPKSRSCQDAGIPEHYCTCDPFIAIPPRGFLVYLTRLLVNRMNKHLQRMGHENDCYHLWLKGIHRIEQKQYFNKSGHQIPSPMGYNTYRVKFSTKPNSGLFRATFMCNNDIEIVNMRVDRITRLNTYRDESYCVEEAQSRKFCLCLKTKNQFLDSNELGNNKSNIAKKKPFKTKDTLLTDDADYDELID</sequence>
<dbReference type="InterPro" id="IPR017850">
    <property type="entry name" value="Alkaline_phosphatase_core_sf"/>
</dbReference>
<dbReference type="EMBL" id="CH963857">
    <property type="protein sequence ID" value="EDW76198.2"/>
    <property type="molecule type" value="Genomic_DNA"/>
</dbReference>
<dbReference type="SUPFAM" id="SSF53649">
    <property type="entry name" value="Alkaline phosphatase-like"/>
    <property type="match status" value="1"/>
</dbReference>
<name>B4MUK3_DROWI</name>
<reference evidence="1 2" key="1">
    <citation type="journal article" date="2007" name="Nature">
        <title>Evolution of genes and genomes on the Drosophila phylogeny.</title>
        <authorList>
            <consortium name="Drosophila 12 Genomes Consortium"/>
            <person name="Clark A.G."/>
            <person name="Eisen M.B."/>
            <person name="Smith D.R."/>
            <person name="Bergman C.M."/>
            <person name="Oliver B."/>
            <person name="Markow T.A."/>
            <person name="Kaufman T.C."/>
            <person name="Kellis M."/>
            <person name="Gelbart W."/>
            <person name="Iyer V.N."/>
            <person name="Pollard D.A."/>
            <person name="Sackton T.B."/>
            <person name="Larracuente A.M."/>
            <person name="Singh N.D."/>
            <person name="Abad J.P."/>
            <person name="Abt D.N."/>
            <person name="Adryan B."/>
            <person name="Aguade M."/>
            <person name="Akashi H."/>
            <person name="Anderson W.W."/>
            <person name="Aquadro C.F."/>
            <person name="Ardell D.H."/>
            <person name="Arguello R."/>
            <person name="Artieri C.G."/>
            <person name="Barbash D.A."/>
            <person name="Barker D."/>
            <person name="Barsanti P."/>
            <person name="Batterham P."/>
            <person name="Batzoglou S."/>
            <person name="Begun D."/>
            <person name="Bhutkar A."/>
            <person name="Blanco E."/>
            <person name="Bosak S.A."/>
            <person name="Bradley R.K."/>
            <person name="Brand A.D."/>
            <person name="Brent M.R."/>
            <person name="Brooks A.N."/>
            <person name="Brown R.H."/>
            <person name="Butlin R.K."/>
            <person name="Caggese C."/>
            <person name="Calvi B.R."/>
            <person name="Bernardo de Carvalho A."/>
            <person name="Caspi A."/>
            <person name="Castrezana S."/>
            <person name="Celniker S.E."/>
            <person name="Chang J.L."/>
            <person name="Chapple C."/>
            <person name="Chatterji S."/>
            <person name="Chinwalla A."/>
            <person name="Civetta A."/>
            <person name="Clifton S.W."/>
            <person name="Comeron J.M."/>
            <person name="Costello J.C."/>
            <person name="Coyne J.A."/>
            <person name="Daub J."/>
            <person name="David R.G."/>
            <person name="Delcher A.L."/>
            <person name="Delehaunty K."/>
            <person name="Do C.B."/>
            <person name="Ebling H."/>
            <person name="Edwards K."/>
            <person name="Eickbush T."/>
            <person name="Evans J.D."/>
            <person name="Filipski A."/>
            <person name="Findeiss S."/>
            <person name="Freyhult E."/>
            <person name="Fulton L."/>
            <person name="Fulton R."/>
            <person name="Garcia A.C."/>
            <person name="Gardiner A."/>
            <person name="Garfield D.A."/>
            <person name="Garvin B.E."/>
            <person name="Gibson G."/>
            <person name="Gilbert D."/>
            <person name="Gnerre S."/>
            <person name="Godfrey J."/>
            <person name="Good R."/>
            <person name="Gotea V."/>
            <person name="Gravely B."/>
            <person name="Greenberg A.J."/>
            <person name="Griffiths-Jones S."/>
            <person name="Gross S."/>
            <person name="Guigo R."/>
            <person name="Gustafson E.A."/>
            <person name="Haerty W."/>
            <person name="Hahn M.W."/>
            <person name="Halligan D.L."/>
            <person name="Halpern A.L."/>
            <person name="Halter G.M."/>
            <person name="Han M.V."/>
            <person name="Heger A."/>
            <person name="Hillier L."/>
            <person name="Hinrichs A.S."/>
            <person name="Holmes I."/>
            <person name="Hoskins R.A."/>
            <person name="Hubisz M.J."/>
            <person name="Hultmark D."/>
            <person name="Huntley M.A."/>
            <person name="Jaffe D.B."/>
            <person name="Jagadeeshan S."/>
            <person name="Jeck W.R."/>
            <person name="Johnson J."/>
            <person name="Jones C.D."/>
            <person name="Jordan W.C."/>
            <person name="Karpen G.H."/>
            <person name="Kataoka E."/>
            <person name="Keightley P.D."/>
            <person name="Kheradpour P."/>
            <person name="Kirkness E.F."/>
            <person name="Koerich L.B."/>
            <person name="Kristiansen K."/>
            <person name="Kudrna D."/>
            <person name="Kulathinal R.J."/>
            <person name="Kumar S."/>
            <person name="Kwok R."/>
            <person name="Lander E."/>
            <person name="Langley C.H."/>
            <person name="Lapoint R."/>
            <person name="Lazzaro B.P."/>
            <person name="Lee S.J."/>
            <person name="Levesque L."/>
            <person name="Li R."/>
            <person name="Lin C.F."/>
            <person name="Lin M.F."/>
            <person name="Lindblad-Toh K."/>
            <person name="Llopart A."/>
            <person name="Long M."/>
            <person name="Low L."/>
            <person name="Lozovsky E."/>
            <person name="Lu J."/>
            <person name="Luo M."/>
            <person name="Machado C.A."/>
            <person name="Makalowski W."/>
            <person name="Marzo M."/>
            <person name="Matsuda M."/>
            <person name="Matzkin L."/>
            <person name="McAllister B."/>
            <person name="McBride C.S."/>
            <person name="McKernan B."/>
            <person name="McKernan K."/>
            <person name="Mendez-Lago M."/>
            <person name="Minx P."/>
            <person name="Mollenhauer M.U."/>
            <person name="Montooth K."/>
            <person name="Mount S.M."/>
            <person name="Mu X."/>
            <person name="Myers E."/>
            <person name="Negre B."/>
            <person name="Newfeld S."/>
            <person name="Nielsen R."/>
            <person name="Noor M.A."/>
            <person name="O'Grady P."/>
            <person name="Pachter L."/>
            <person name="Papaceit M."/>
            <person name="Parisi M.J."/>
            <person name="Parisi M."/>
            <person name="Parts L."/>
            <person name="Pedersen J.S."/>
            <person name="Pesole G."/>
            <person name="Phillippy A.M."/>
            <person name="Ponting C.P."/>
            <person name="Pop M."/>
            <person name="Porcelli D."/>
            <person name="Powell J.R."/>
            <person name="Prohaska S."/>
            <person name="Pruitt K."/>
            <person name="Puig M."/>
            <person name="Quesneville H."/>
            <person name="Ram K.R."/>
            <person name="Rand D."/>
            <person name="Rasmussen M.D."/>
            <person name="Reed L.K."/>
            <person name="Reenan R."/>
            <person name="Reily A."/>
            <person name="Remington K.A."/>
            <person name="Rieger T.T."/>
            <person name="Ritchie M.G."/>
            <person name="Robin C."/>
            <person name="Rogers Y.H."/>
            <person name="Rohde C."/>
            <person name="Rozas J."/>
            <person name="Rubenfield M.J."/>
            <person name="Ruiz A."/>
            <person name="Russo S."/>
            <person name="Salzberg S.L."/>
            <person name="Sanchez-Gracia A."/>
            <person name="Saranga D.J."/>
            <person name="Sato H."/>
            <person name="Schaeffer S.W."/>
            <person name="Schatz M.C."/>
            <person name="Schlenke T."/>
            <person name="Schwartz R."/>
            <person name="Segarra C."/>
            <person name="Singh R.S."/>
            <person name="Sirot L."/>
            <person name="Sirota M."/>
            <person name="Sisneros N.B."/>
            <person name="Smith C.D."/>
            <person name="Smith T.F."/>
            <person name="Spieth J."/>
            <person name="Stage D.E."/>
            <person name="Stark A."/>
            <person name="Stephan W."/>
            <person name="Strausberg R.L."/>
            <person name="Strempel S."/>
            <person name="Sturgill D."/>
            <person name="Sutton G."/>
            <person name="Sutton G.G."/>
            <person name="Tao W."/>
            <person name="Teichmann S."/>
            <person name="Tobari Y.N."/>
            <person name="Tomimura Y."/>
            <person name="Tsolas J.M."/>
            <person name="Valente V.L."/>
            <person name="Venter E."/>
            <person name="Venter J.C."/>
            <person name="Vicario S."/>
            <person name="Vieira F.G."/>
            <person name="Vilella A.J."/>
            <person name="Villasante A."/>
            <person name="Walenz B."/>
            <person name="Wang J."/>
            <person name="Wasserman M."/>
            <person name="Watts T."/>
            <person name="Wilson D."/>
            <person name="Wilson R.K."/>
            <person name="Wing R.A."/>
            <person name="Wolfner M.F."/>
            <person name="Wong A."/>
            <person name="Wong G.K."/>
            <person name="Wu C.I."/>
            <person name="Wu G."/>
            <person name="Yamamoto D."/>
            <person name="Yang H.P."/>
            <person name="Yang S.P."/>
            <person name="Yorke J.A."/>
            <person name="Yoshida K."/>
            <person name="Zdobnov E."/>
            <person name="Zhang P."/>
            <person name="Zhang Y."/>
            <person name="Zimin A.V."/>
            <person name="Baldwin J."/>
            <person name="Abdouelleil A."/>
            <person name="Abdulkadir J."/>
            <person name="Abebe A."/>
            <person name="Abera B."/>
            <person name="Abreu J."/>
            <person name="Acer S.C."/>
            <person name="Aftuck L."/>
            <person name="Alexander A."/>
            <person name="An P."/>
            <person name="Anderson E."/>
            <person name="Anderson S."/>
            <person name="Arachi H."/>
            <person name="Azer M."/>
            <person name="Bachantsang P."/>
            <person name="Barry A."/>
            <person name="Bayul T."/>
            <person name="Berlin A."/>
            <person name="Bessette D."/>
            <person name="Bloom T."/>
            <person name="Blye J."/>
            <person name="Boguslavskiy L."/>
            <person name="Bonnet C."/>
            <person name="Boukhgalter B."/>
            <person name="Bourzgui I."/>
            <person name="Brown A."/>
            <person name="Cahill P."/>
            <person name="Channer S."/>
            <person name="Cheshatsang Y."/>
            <person name="Chuda L."/>
            <person name="Citroen M."/>
            <person name="Collymore A."/>
            <person name="Cooke P."/>
            <person name="Costello M."/>
            <person name="D'Aco K."/>
            <person name="Daza R."/>
            <person name="De Haan G."/>
            <person name="DeGray S."/>
            <person name="DeMaso C."/>
            <person name="Dhargay N."/>
            <person name="Dooley K."/>
            <person name="Dooley E."/>
            <person name="Doricent M."/>
            <person name="Dorje P."/>
            <person name="Dorjee K."/>
            <person name="Dupes A."/>
            <person name="Elong R."/>
            <person name="Falk J."/>
            <person name="Farina A."/>
            <person name="Faro S."/>
            <person name="Ferguson D."/>
            <person name="Fisher S."/>
            <person name="Foley C.D."/>
            <person name="Franke A."/>
            <person name="Friedrich D."/>
            <person name="Gadbois L."/>
            <person name="Gearin G."/>
            <person name="Gearin C.R."/>
            <person name="Giannoukos G."/>
            <person name="Goode T."/>
            <person name="Graham J."/>
            <person name="Grandbois E."/>
            <person name="Grewal S."/>
            <person name="Gyaltsen K."/>
            <person name="Hafez N."/>
            <person name="Hagos B."/>
            <person name="Hall J."/>
            <person name="Henson C."/>
            <person name="Hollinger A."/>
            <person name="Honan T."/>
            <person name="Huard M.D."/>
            <person name="Hughes L."/>
            <person name="Hurhula B."/>
            <person name="Husby M.E."/>
            <person name="Kamat A."/>
            <person name="Kanga B."/>
            <person name="Kashin S."/>
            <person name="Khazanovich D."/>
            <person name="Kisner P."/>
            <person name="Lance K."/>
            <person name="Lara M."/>
            <person name="Lee W."/>
            <person name="Lennon N."/>
            <person name="Letendre F."/>
            <person name="LeVine R."/>
            <person name="Lipovsky A."/>
            <person name="Liu X."/>
            <person name="Liu J."/>
            <person name="Liu S."/>
            <person name="Lokyitsang T."/>
            <person name="Lokyitsang Y."/>
            <person name="Lubonja R."/>
            <person name="Lui A."/>
            <person name="MacDonald P."/>
            <person name="Magnisalis V."/>
            <person name="Maru K."/>
            <person name="Matthews C."/>
            <person name="McCusker W."/>
            <person name="McDonough S."/>
            <person name="Mehta T."/>
            <person name="Meldrim J."/>
            <person name="Meneus L."/>
            <person name="Mihai O."/>
            <person name="Mihalev A."/>
            <person name="Mihova T."/>
            <person name="Mittelman R."/>
            <person name="Mlenga V."/>
            <person name="Montmayeur A."/>
            <person name="Mulrain L."/>
            <person name="Navidi A."/>
            <person name="Naylor J."/>
            <person name="Negash T."/>
            <person name="Nguyen T."/>
            <person name="Nguyen N."/>
            <person name="Nicol R."/>
            <person name="Norbu C."/>
            <person name="Norbu N."/>
            <person name="Novod N."/>
            <person name="O'Neill B."/>
            <person name="Osman S."/>
            <person name="Markiewicz E."/>
            <person name="Oyono O.L."/>
            <person name="Patti C."/>
            <person name="Phunkhang P."/>
            <person name="Pierre F."/>
            <person name="Priest M."/>
            <person name="Raghuraman S."/>
            <person name="Rege F."/>
            <person name="Reyes R."/>
            <person name="Rise C."/>
            <person name="Rogov P."/>
            <person name="Ross K."/>
            <person name="Ryan E."/>
            <person name="Settipalli S."/>
            <person name="Shea T."/>
            <person name="Sherpa N."/>
            <person name="Shi L."/>
            <person name="Shih D."/>
            <person name="Sparrow T."/>
            <person name="Spaulding J."/>
            <person name="Stalker J."/>
            <person name="Stange-Thomann N."/>
            <person name="Stavropoulos S."/>
            <person name="Stone C."/>
            <person name="Strader C."/>
            <person name="Tesfaye S."/>
            <person name="Thomson T."/>
            <person name="Thoulutsang Y."/>
            <person name="Thoulutsang D."/>
            <person name="Topham K."/>
            <person name="Topping I."/>
            <person name="Tsamla T."/>
            <person name="Vassiliev H."/>
            <person name="Vo A."/>
            <person name="Wangchuk T."/>
            <person name="Wangdi T."/>
            <person name="Weiand M."/>
            <person name="Wilkinson J."/>
            <person name="Wilson A."/>
            <person name="Yadav S."/>
            <person name="Young G."/>
            <person name="Yu Q."/>
            <person name="Zembek L."/>
            <person name="Zhong D."/>
            <person name="Zimmer A."/>
            <person name="Zwirko Z."/>
            <person name="Jaffe D.B."/>
            <person name="Alvarez P."/>
            <person name="Brockman W."/>
            <person name="Butler J."/>
            <person name="Chin C."/>
            <person name="Gnerre S."/>
            <person name="Grabherr M."/>
            <person name="Kleber M."/>
            <person name="Mauceli E."/>
            <person name="MacCallum I."/>
        </authorList>
    </citation>
    <scope>NUCLEOTIDE SEQUENCE [LARGE SCALE GENOMIC DNA]</scope>
    <source>
        <strain evidence="2">Tucson 14030-0811.24</strain>
    </source>
</reference>
<dbReference type="CDD" id="cd16021">
    <property type="entry name" value="ALP_like"/>
    <property type="match status" value="1"/>
</dbReference>
<dbReference type="InterPro" id="IPR004245">
    <property type="entry name" value="DUF229"/>
</dbReference>
<dbReference type="Proteomes" id="UP000007798">
    <property type="component" value="Unassembled WGS sequence"/>
</dbReference>
<dbReference type="eggNOG" id="ENOG502QRYZ">
    <property type="taxonomic scope" value="Eukaryota"/>
</dbReference>
<dbReference type="HOGENOM" id="CLU_018076_2_0_1"/>
<dbReference type="Gene3D" id="3.40.720.10">
    <property type="entry name" value="Alkaline Phosphatase, subunit A"/>
    <property type="match status" value="1"/>
</dbReference>
<dbReference type="FunFam" id="3.40.720.10:FF:000017">
    <property type="entry name" value="Predicted protein"/>
    <property type="match status" value="1"/>
</dbReference>
<dbReference type="STRING" id="7260.B4MUK3"/>
<evidence type="ECO:0000313" key="1">
    <source>
        <dbReference type="EMBL" id="EDW76198.2"/>
    </source>
</evidence>
<evidence type="ECO:0000313" key="2">
    <source>
        <dbReference type="Proteomes" id="UP000007798"/>
    </source>
</evidence>
<dbReference type="OrthoDB" id="413313at2759"/>
<dbReference type="InParanoid" id="B4MUK3"/>
<dbReference type="AlphaFoldDB" id="B4MUK3"/>